<proteinExistence type="predicted"/>
<dbReference type="Pfam" id="PF13396">
    <property type="entry name" value="PLDc_N"/>
    <property type="match status" value="1"/>
</dbReference>
<dbReference type="Proteomes" id="UP000662857">
    <property type="component" value="Chromosome"/>
</dbReference>
<comment type="subcellular location">
    <subcellularLocation>
        <location evidence="1">Cell membrane</location>
        <topology evidence="1">Multi-pass membrane protein</topology>
    </subcellularLocation>
</comment>
<sequence>MFRAAVVLSLASVLLAALALISCLSVEDKREIRVMPRFAWVLVILLVPLLGAGGWFLAGRPARPVGKPGSPWRAATGFPEPRRPQAPDDDPEFLRSLGERATGDGGQGTTSEEDELLRRWEEDLKRREDDHRGGKDDPPDGPAKPEEERRRRDGTES</sequence>
<evidence type="ECO:0000256" key="5">
    <source>
        <dbReference type="ARBA" id="ARBA00023136"/>
    </source>
</evidence>
<dbReference type="PROSITE" id="PS51257">
    <property type="entry name" value="PROKAR_LIPOPROTEIN"/>
    <property type="match status" value="1"/>
</dbReference>
<name>A0A895YGK8_9ACTN</name>
<evidence type="ECO:0000256" key="1">
    <source>
        <dbReference type="ARBA" id="ARBA00004651"/>
    </source>
</evidence>
<dbReference type="KEGG" id="nhy:JQS43_19110"/>
<feature type="compositionally biased region" description="Basic and acidic residues" evidence="6">
    <location>
        <begin position="116"/>
        <end position="157"/>
    </location>
</feature>
<evidence type="ECO:0000313" key="9">
    <source>
        <dbReference type="EMBL" id="QSB13666.1"/>
    </source>
</evidence>
<keyword evidence="2" id="KW-1003">Cell membrane</keyword>
<evidence type="ECO:0000256" key="2">
    <source>
        <dbReference type="ARBA" id="ARBA00022475"/>
    </source>
</evidence>
<accession>A0A895YGK8</accession>
<evidence type="ECO:0000256" key="6">
    <source>
        <dbReference type="SAM" id="MobiDB-lite"/>
    </source>
</evidence>
<keyword evidence="5 7" id="KW-0472">Membrane</keyword>
<evidence type="ECO:0000256" key="3">
    <source>
        <dbReference type="ARBA" id="ARBA00022692"/>
    </source>
</evidence>
<evidence type="ECO:0000256" key="7">
    <source>
        <dbReference type="SAM" id="Phobius"/>
    </source>
</evidence>
<evidence type="ECO:0000259" key="8">
    <source>
        <dbReference type="Pfam" id="PF13396"/>
    </source>
</evidence>
<keyword evidence="10" id="KW-1185">Reference proteome</keyword>
<dbReference type="AlphaFoldDB" id="A0A895YGK8"/>
<feature type="transmembrane region" description="Helical" evidence="7">
    <location>
        <begin position="38"/>
        <end position="58"/>
    </location>
</feature>
<evidence type="ECO:0000256" key="4">
    <source>
        <dbReference type="ARBA" id="ARBA00022989"/>
    </source>
</evidence>
<dbReference type="RefSeq" id="WP_239675765.1">
    <property type="nucleotide sequence ID" value="NZ_CP070499.1"/>
</dbReference>
<keyword evidence="4 7" id="KW-1133">Transmembrane helix</keyword>
<dbReference type="GO" id="GO:0005886">
    <property type="term" value="C:plasma membrane"/>
    <property type="evidence" value="ECO:0007669"/>
    <property type="project" value="UniProtKB-SubCell"/>
</dbReference>
<gene>
    <name evidence="9" type="ORF">JQS43_19110</name>
</gene>
<evidence type="ECO:0000313" key="10">
    <source>
        <dbReference type="Proteomes" id="UP000662857"/>
    </source>
</evidence>
<feature type="region of interest" description="Disordered" evidence="6">
    <location>
        <begin position="60"/>
        <end position="157"/>
    </location>
</feature>
<protein>
    <submittedName>
        <fullName evidence="9">PLDc N-terminal domain-containing protein</fullName>
    </submittedName>
</protein>
<organism evidence="9 10">
    <name type="scientific">Natronosporangium hydrolyticum</name>
    <dbReference type="NCBI Taxonomy" id="2811111"/>
    <lineage>
        <taxon>Bacteria</taxon>
        <taxon>Bacillati</taxon>
        <taxon>Actinomycetota</taxon>
        <taxon>Actinomycetes</taxon>
        <taxon>Micromonosporales</taxon>
        <taxon>Micromonosporaceae</taxon>
        <taxon>Natronosporangium</taxon>
    </lineage>
</organism>
<dbReference type="InterPro" id="IPR027379">
    <property type="entry name" value="CLS_N"/>
</dbReference>
<keyword evidence="3 7" id="KW-0812">Transmembrane</keyword>
<reference evidence="9" key="1">
    <citation type="submission" date="2021-02" db="EMBL/GenBank/DDBJ databases">
        <title>Natrosporangium hydrolyticum gen. nov., sp. nov, a haloalkaliphilic actinobacterium from a soda solonchak soil.</title>
        <authorList>
            <person name="Sorokin D.Y."/>
            <person name="Khijniak T.V."/>
            <person name="Zakharycheva A.P."/>
            <person name="Boueva O.V."/>
            <person name="Ariskina E.V."/>
            <person name="Hahnke R.L."/>
            <person name="Bunk B."/>
            <person name="Sproer C."/>
            <person name="Schumann P."/>
            <person name="Evtushenko L.I."/>
            <person name="Kublanov I.V."/>
        </authorList>
    </citation>
    <scope>NUCLEOTIDE SEQUENCE</scope>
    <source>
        <strain evidence="9">DSM 106523</strain>
    </source>
</reference>
<feature type="domain" description="Cardiolipin synthase N-terminal" evidence="8">
    <location>
        <begin position="15"/>
        <end position="60"/>
    </location>
</feature>
<dbReference type="EMBL" id="CP070499">
    <property type="protein sequence ID" value="QSB13666.1"/>
    <property type="molecule type" value="Genomic_DNA"/>
</dbReference>